<dbReference type="Gene3D" id="3.40.50.410">
    <property type="entry name" value="von Willebrand factor, type A domain"/>
    <property type="match status" value="1"/>
</dbReference>
<dbReference type="SMART" id="SM00327">
    <property type="entry name" value="VWA"/>
    <property type="match status" value="1"/>
</dbReference>
<name>A0A7W7R9H0_KITKI</name>
<comment type="caution">
    <text evidence="2">The sequence shown here is derived from an EMBL/GenBank/DDBJ whole genome shotgun (WGS) entry which is preliminary data.</text>
</comment>
<evidence type="ECO:0000313" key="2">
    <source>
        <dbReference type="EMBL" id="MBB4927563.1"/>
    </source>
</evidence>
<dbReference type="SUPFAM" id="SSF53300">
    <property type="entry name" value="vWA-like"/>
    <property type="match status" value="1"/>
</dbReference>
<feature type="domain" description="VWFA" evidence="1">
    <location>
        <begin position="18"/>
        <end position="223"/>
    </location>
</feature>
<evidence type="ECO:0000313" key="3">
    <source>
        <dbReference type="Proteomes" id="UP000540506"/>
    </source>
</evidence>
<dbReference type="PROSITE" id="PS50234">
    <property type="entry name" value="VWFA"/>
    <property type="match status" value="1"/>
</dbReference>
<organism evidence="2 3">
    <name type="scientific">Kitasatospora kifunensis</name>
    <name type="common">Streptomyces kifunensis</name>
    <dbReference type="NCBI Taxonomy" id="58351"/>
    <lineage>
        <taxon>Bacteria</taxon>
        <taxon>Bacillati</taxon>
        <taxon>Actinomycetota</taxon>
        <taxon>Actinomycetes</taxon>
        <taxon>Kitasatosporales</taxon>
        <taxon>Streptomycetaceae</taxon>
        <taxon>Kitasatospora</taxon>
    </lineage>
</organism>
<reference evidence="2 3" key="1">
    <citation type="submission" date="2020-08" db="EMBL/GenBank/DDBJ databases">
        <title>Sequencing the genomes of 1000 actinobacteria strains.</title>
        <authorList>
            <person name="Klenk H.-P."/>
        </authorList>
    </citation>
    <scope>NUCLEOTIDE SEQUENCE [LARGE SCALE GENOMIC DNA]</scope>
    <source>
        <strain evidence="2 3">DSM 41654</strain>
    </source>
</reference>
<sequence>MSTPTALGFGRGYDERQPVIVLLDTSASMARPAHRPAIADLNRALSDWFDSVRAQPRLRARVEVCLLAFDSQVRVFDPAARVLVPLDQAGPRQLFAPIDGLLPPELHAEGYTNLLPAIRLALELARRRHRELTAQGLPALRPLIWLLTDGAPTDQAGTALTAAELAADAELLRQAERERGCVFFVVGVQGADHGLLKVLAPNATFMLQNLDFSRILDFLFQSVDRVHGGDSATQIHTDVANFARLRLAFNDLLEEER</sequence>
<dbReference type="EMBL" id="JACHJV010000002">
    <property type="protein sequence ID" value="MBB4927563.1"/>
    <property type="molecule type" value="Genomic_DNA"/>
</dbReference>
<dbReference type="AlphaFoldDB" id="A0A7W7R9H0"/>
<dbReference type="InterPro" id="IPR036465">
    <property type="entry name" value="vWFA_dom_sf"/>
</dbReference>
<accession>A0A7W7R9H0</accession>
<dbReference type="RefSeq" id="WP_184944002.1">
    <property type="nucleotide sequence ID" value="NZ_JACHJV010000002.1"/>
</dbReference>
<dbReference type="Pfam" id="PF00092">
    <property type="entry name" value="VWA"/>
    <property type="match status" value="1"/>
</dbReference>
<proteinExistence type="predicted"/>
<protein>
    <submittedName>
        <fullName evidence="2">Uncharacterized protein YegL</fullName>
    </submittedName>
</protein>
<dbReference type="InterPro" id="IPR002035">
    <property type="entry name" value="VWF_A"/>
</dbReference>
<dbReference type="Proteomes" id="UP000540506">
    <property type="component" value="Unassembled WGS sequence"/>
</dbReference>
<gene>
    <name evidence="2" type="ORF">FHR34_006658</name>
</gene>
<evidence type="ECO:0000259" key="1">
    <source>
        <dbReference type="PROSITE" id="PS50234"/>
    </source>
</evidence>
<keyword evidence="3" id="KW-1185">Reference proteome</keyword>